<dbReference type="OMA" id="TGAKNDN"/>
<dbReference type="InParanoid" id="T0RN81"/>
<dbReference type="GeneID" id="19951743"/>
<dbReference type="PRINTS" id="PR01217">
    <property type="entry name" value="PRICHEXTENSN"/>
</dbReference>
<feature type="compositionally biased region" description="Low complexity" evidence="1">
    <location>
        <begin position="168"/>
        <end position="205"/>
    </location>
</feature>
<dbReference type="AlphaFoldDB" id="T0RN81"/>
<evidence type="ECO:0000256" key="1">
    <source>
        <dbReference type="SAM" id="MobiDB-lite"/>
    </source>
</evidence>
<gene>
    <name evidence="2" type="ORF">SDRG_11016</name>
</gene>
<dbReference type="STRING" id="1156394.T0RN81"/>
<name>T0RN81_SAPDV</name>
<feature type="region of interest" description="Disordered" evidence="1">
    <location>
        <begin position="149"/>
        <end position="205"/>
    </location>
</feature>
<dbReference type="OrthoDB" id="79919at2759"/>
<dbReference type="EMBL" id="JH767169">
    <property type="protein sequence ID" value="EQC31417.1"/>
    <property type="molecule type" value="Genomic_DNA"/>
</dbReference>
<dbReference type="Proteomes" id="UP000030762">
    <property type="component" value="Unassembled WGS sequence"/>
</dbReference>
<evidence type="ECO:0000313" key="2">
    <source>
        <dbReference type="EMBL" id="EQC31417.1"/>
    </source>
</evidence>
<feature type="compositionally biased region" description="Polar residues" evidence="1">
    <location>
        <begin position="149"/>
        <end position="167"/>
    </location>
</feature>
<accession>T0RN81</accession>
<feature type="compositionally biased region" description="Low complexity" evidence="1">
    <location>
        <begin position="226"/>
        <end position="307"/>
    </location>
</feature>
<organism evidence="2 3">
    <name type="scientific">Saprolegnia diclina (strain VS20)</name>
    <dbReference type="NCBI Taxonomy" id="1156394"/>
    <lineage>
        <taxon>Eukaryota</taxon>
        <taxon>Sar</taxon>
        <taxon>Stramenopiles</taxon>
        <taxon>Oomycota</taxon>
        <taxon>Saprolegniomycetes</taxon>
        <taxon>Saprolegniales</taxon>
        <taxon>Saprolegniaceae</taxon>
        <taxon>Saprolegnia</taxon>
    </lineage>
</organism>
<protein>
    <submittedName>
        <fullName evidence="2">Uncharacterized protein</fullName>
    </submittedName>
</protein>
<feature type="region of interest" description="Disordered" evidence="1">
    <location>
        <begin position="36"/>
        <end position="86"/>
    </location>
</feature>
<feature type="region of interest" description="Disordered" evidence="1">
    <location>
        <begin position="319"/>
        <end position="364"/>
    </location>
</feature>
<evidence type="ECO:0000313" key="3">
    <source>
        <dbReference type="Proteomes" id="UP000030762"/>
    </source>
</evidence>
<dbReference type="VEuPathDB" id="FungiDB:SDRG_11016"/>
<feature type="compositionally biased region" description="Polar residues" evidence="1">
    <location>
        <begin position="350"/>
        <end position="364"/>
    </location>
</feature>
<keyword evidence="3" id="KW-1185">Reference proteome</keyword>
<feature type="compositionally biased region" description="Polar residues" evidence="1">
    <location>
        <begin position="319"/>
        <end position="330"/>
    </location>
</feature>
<reference evidence="2 3" key="1">
    <citation type="submission" date="2012-04" db="EMBL/GenBank/DDBJ databases">
        <title>The Genome Sequence of Saprolegnia declina VS20.</title>
        <authorList>
            <consortium name="The Broad Institute Genome Sequencing Platform"/>
            <person name="Russ C."/>
            <person name="Nusbaum C."/>
            <person name="Tyler B."/>
            <person name="van West P."/>
            <person name="Dieguez-Uribeondo J."/>
            <person name="de Bruijn I."/>
            <person name="Tripathy S."/>
            <person name="Jiang R."/>
            <person name="Young S.K."/>
            <person name="Zeng Q."/>
            <person name="Gargeya S."/>
            <person name="Fitzgerald M."/>
            <person name="Haas B."/>
            <person name="Abouelleil A."/>
            <person name="Alvarado L."/>
            <person name="Arachchi H.M."/>
            <person name="Berlin A."/>
            <person name="Chapman S.B."/>
            <person name="Goldberg J."/>
            <person name="Griggs A."/>
            <person name="Gujja S."/>
            <person name="Hansen M."/>
            <person name="Howarth C."/>
            <person name="Imamovic A."/>
            <person name="Larimer J."/>
            <person name="McCowen C."/>
            <person name="Montmayeur A."/>
            <person name="Murphy C."/>
            <person name="Neiman D."/>
            <person name="Pearson M."/>
            <person name="Priest M."/>
            <person name="Roberts A."/>
            <person name="Saif S."/>
            <person name="Shea T."/>
            <person name="Sisk P."/>
            <person name="Sykes S."/>
            <person name="Wortman J."/>
            <person name="Nusbaum C."/>
            <person name="Birren B."/>
        </authorList>
    </citation>
    <scope>NUCLEOTIDE SEQUENCE [LARGE SCALE GENOMIC DNA]</scope>
    <source>
        <strain evidence="2 3">VS20</strain>
    </source>
</reference>
<dbReference type="RefSeq" id="XP_008615258.1">
    <property type="nucleotide sequence ID" value="XM_008617036.1"/>
</dbReference>
<proteinExistence type="predicted"/>
<sequence length="364" mass="37205">MMRPEPVETPAAFTTGPAMTPVAGAKDVFEDSELLKASEKNTADDAGIDDIELASTKSSTKSDAELIGKEAPVEKENKKEKYEKSGGNGRKYLAVLATLLVTSGVVVAVLNPDQVSKAWATVTGAKNDNSTTRPALLGVNSSSNATHGFVTLTPTTVPTQAPTHSDVTSTPSTSAPSTPSPSTSAPLTPAPSTTKPATVAPTPSVSLNSSSIVVLPASKTNASADTTPTVTTVTPKPTTETPKPTTQTPKPTTETPKPTTETPKPTTETPKPTTETPKPTTTTPKPTTTTPAPTTSTAAPTSASATTKEVAGHIFVVPSNISSSDSTKNASAPHDSVWGPKEGSSSSSSNASEPTTVPSRWSHP</sequence>
<feature type="region of interest" description="Disordered" evidence="1">
    <location>
        <begin position="219"/>
        <end position="307"/>
    </location>
</feature>
<feature type="compositionally biased region" description="Basic and acidic residues" evidence="1">
    <location>
        <begin position="60"/>
        <end position="84"/>
    </location>
</feature>